<dbReference type="SUPFAM" id="SSF53850">
    <property type="entry name" value="Periplasmic binding protein-like II"/>
    <property type="match status" value="1"/>
</dbReference>
<reference evidence="1 2" key="1">
    <citation type="journal article" date="2017" name="Appl. Environ. Microbiol.">
        <title>Parallel evolution of two clades of a major Atlantic endemic Vibrio parahaemolyticus pathogen lineage by independent acquisition of related pathogenicity islands.</title>
        <authorList>
            <person name="Xu F."/>
            <person name="Gonzalez-Escalona N."/>
            <person name="Drees K.P."/>
            <person name="Sebra R.P."/>
            <person name="Cooper V.S."/>
            <person name="Jones S.H."/>
            <person name="Whistler C.A."/>
        </authorList>
    </citation>
    <scope>NUCLEOTIDE SEQUENCE [LARGE SCALE GENOMIC DNA]</scope>
    <source>
        <strain evidence="1 2">MAVP-3</strain>
    </source>
</reference>
<comment type="caution">
    <text evidence="1">The sequence shown here is derived from an EMBL/GenBank/DDBJ whole genome shotgun (WGS) entry which is preliminary data.</text>
</comment>
<name>A0A227J362_VIBPH</name>
<feature type="non-terminal residue" evidence="1">
    <location>
        <position position="1"/>
    </location>
</feature>
<protein>
    <submittedName>
        <fullName evidence="1">Transcriptional regulator</fullName>
    </submittedName>
</protein>
<gene>
    <name evidence="1" type="ORF">CA163_28190</name>
</gene>
<organism evidence="1 2">
    <name type="scientific">Vibrio parahaemolyticus</name>
    <dbReference type="NCBI Taxonomy" id="670"/>
    <lineage>
        <taxon>Bacteria</taxon>
        <taxon>Pseudomonadati</taxon>
        <taxon>Pseudomonadota</taxon>
        <taxon>Gammaproteobacteria</taxon>
        <taxon>Vibrionales</taxon>
        <taxon>Vibrionaceae</taxon>
        <taxon>Vibrio</taxon>
    </lineage>
</organism>
<dbReference type="STRING" id="670.ACZ92_20305"/>
<dbReference type="Proteomes" id="UP000214596">
    <property type="component" value="Unassembled WGS sequence"/>
</dbReference>
<dbReference type="AlphaFoldDB" id="A0A227J362"/>
<accession>A0A227J362</accession>
<evidence type="ECO:0000313" key="1">
    <source>
        <dbReference type="EMBL" id="OXE29526.1"/>
    </source>
</evidence>
<evidence type="ECO:0000313" key="2">
    <source>
        <dbReference type="Proteomes" id="UP000214596"/>
    </source>
</evidence>
<dbReference type="EMBL" id="NIXT01003171">
    <property type="protein sequence ID" value="OXE29526.1"/>
    <property type="molecule type" value="Genomic_DNA"/>
</dbReference>
<proteinExistence type="predicted"/>
<dbReference type="Gene3D" id="3.40.190.10">
    <property type="entry name" value="Periplasmic binding protein-like II"/>
    <property type="match status" value="2"/>
</dbReference>
<sequence>AALSLQGVALVKHSLAYQYFRTGKLVRIGDIAIKPRFAYYLCAPNGYLKRPKAQLFAQWLREEIDTFEKSVTQDFEIIELDK</sequence>